<proteinExistence type="predicted"/>
<evidence type="ECO:0000313" key="5">
    <source>
        <dbReference type="Proteomes" id="UP000515123"/>
    </source>
</evidence>
<dbReference type="InterPro" id="IPR035513">
    <property type="entry name" value="Invertase/methylesterase_inhib"/>
</dbReference>
<dbReference type="Gene3D" id="1.20.140.40">
    <property type="entry name" value="Invertase/pectin methylesterase inhibitor family protein"/>
    <property type="match status" value="1"/>
</dbReference>
<reference evidence="5" key="1">
    <citation type="journal article" date="2015" name="Nat. Genet.">
        <title>The pineapple genome and the evolution of CAM photosynthesis.</title>
        <authorList>
            <person name="Ming R."/>
            <person name="VanBuren R."/>
            <person name="Wai C.M."/>
            <person name="Tang H."/>
            <person name="Schatz M.C."/>
            <person name="Bowers J.E."/>
            <person name="Lyons E."/>
            <person name="Wang M.L."/>
            <person name="Chen J."/>
            <person name="Biggers E."/>
            <person name="Zhang J."/>
            <person name="Huang L."/>
            <person name="Zhang L."/>
            <person name="Miao W."/>
            <person name="Zhang J."/>
            <person name="Ye Z."/>
            <person name="Miao C."/>
            <person name="Lin Z."/>
            <person name="Wang H."/>
            <person name="Zhou H."/>
            <person name="Yim W.C."/>
            <person name="Priest H.D."/>
            <person name="Zheng C."/>
            <person name="Woodhouse M."/>
            <person name="Edger P.P."/>
            <person name="Guyot R."/>
            <person name="Guo H.B."/>
            <person name="Guo H."/>
            <person name="Zheng G."/>
            <person name="Singh R."/>
            <person name="Sharma A."/>
            <person name="Min X."/>
            <person name="Zheng Y."/>
            <person name="Lee H."/>
            <person name="Gurtowski J."/>
            <person name="Sedlazeck F.J."/>
            <person name="Harkess A."/>
            <person name="McKain M.R."/>
            <person name="Liao Z."/>
            <person name="Fang J."/>
            <person name="Liu J."/>
            <person name="Zhang X."/>
            <person name="Zhang Q."/>
            <person name="Hu W."/>
            <person name="Qin Y."/>
            <person name="Wang K."/>
            <person name="Chen L.Y."/>
            <person name="Shirley N."/>
            <person name="Lin Y.R."/>
            <person name="Liu L.Y."/>
            <person name="Hernandez A.G."/>
            <person name="Wright C.L."/>
            <person name="Bulone V."/>
            <person name="Tuskan G.A."/>
            <person name="Heath K."/>
            <person name="Zee F."/>
            <person name="Moore P.H."/>
            <person name="Sunkar R."/>
            <person name="Leebens-Mack J.H."/>
            <person name="Mockler T."/>
            <person name="Bennetzen J.L."/>
            <person name="Freeling M."/>
            <person name="Sankoff D."/>
            <person name="Paterson A.H."/>
            <person name="Zhu X."/>
            <person name="Yang X."/>
            <person name="Smith J.A."/>
            <person name="Cushman J.C."/>
            <person name="Paull R.E."/>
            <person name="Yu Q."/>
        </authorList>
    </citation>
    <scope>NUCLEOTIDE SEQUENCE [LARGE SCALE GENOMIC DNA]</scope>
    <source>
        <strain evidence="5">cv. F153</strain>
    </source>
</reference>
<dbReference type="RefSeq" id="XP_020084557.1">
    <property type="nucleotide sequence ID" value="XM_020228968.1"/>
</dbReference>
<dbReference type="OrthoDB" id="1430376at2759"/>
<dbReference type="SMR" id="A0A6P5EM74"/>
<feature type="signal peptide" evidence="3">
    <location>
        <begin position="1"/>
        <end position="22"/>
    </location>
</feature>
<gene>
    <name evidence="6" type="primary">LOC109707584</name>
</gene>
<dbReference type="InterPro" id="IPR051955">
    <property type="entry name" value="PME_Inhibitor"/>
</dbReference>
<dbReference type="Gramene" id="Aco018410.1.mrna1">
    <property type="protein sequence ID" value="Aco018410.1.mrna1.cds1"/>
    <property type="gene ID" value="Aco018410.1.path1"/>
</dbReference>
<evidence type="ECO:0000256" key="3">
    <source>
        <dbReference type="SAM" id="SignalP"/>
    </source>
</evidence>
<feature type="domain" description="Pectinesterase inhibitor" evidence="4">
    <location>
        <begin position="50"/>
        <end position="217"/>
    </location>
</feature>
<evidence type="ECO:0000256" key="1">
    <source>
        <dbReference type="ARBA" id="ARBA00022729"/>
    </source>
</evidence>
<protein>
    <submittedName>
        <fullName evidence="6">21 kDa protein-like</fullName>
    </submittedName>
</protein>
<feature type="chain" id="PRO_5027679222" evidence="3">
    <location>
        <begin position="23"/>
        <end position="228"/>
    </location>
</feature>
<dbReference type="CDD" id="cd15798">
    <property type="entry name" value="PMEI-like_3"/>
    <property type="match status" value="1"/>
</dbReference>
<name>A0A6P5EM74_ANACO</name>
<evidence type="ECO:0000313" key="6">
    <source>
        <dbReference type="RefSeq" id="XP_020084557.1"/>
    </source>
</evidence>
<dbReference type="PANTHER" id="PTHR31080">
    <property type="entry name" value="PECTINESTERASE INHIBITOR-LIKE"/>
    <property type="match status" value="1"/>
</dbReference>
<keyword evidence="1 3" id="KW-0732">Signal</keyword>
<dbReference type="InterPro" id="IPR006501">
    <property type="entry name" value="Pectinesterase_inhib_dom"/>
</dbReference>
<sequence length="228" mass="23375">MASRTLFFSFFVFVLLLPEFEASITSALGEGRRSSTSSSSSSSPAPGPRNSTAFIRASCGATLYPRLCYASLSTYADSVAESPVALARLASNVTAARLRALSARVAALRRRRAAPPPREAAALRDCCESAGDAADLARRAGAELARLDAGAAAAAAAGSGAAWRVANAQTWLSAALTNEDTCADGFDAVAPGPGSAKGEVLARVRRVKQYTSNALALVNTLVAATHGP</sequence>
<keyword evidence="5" id="KW-1185">Reference proteome</keyword>
<evidence type="ECO:0000259" key="4">
    <source>
        <dbReference type="SMART" id="SM00856"/>
    </source>
</evidence>
<dbReference type="NCBIfam" id="TIGR01614">
    <property type="entry name" value="PME_inhib"/>
    <property type="match status" value="1"/>
</dbReference>
<dbReference type="SUPFAM" id="SSF101148">
    <property type="entry name" value="Plant invertase/pectin methylesterase inhibitor"/>
    <property type="match status" value="1"/>
</dbReference>
<feature type="compositionally biased region" description="Low complexity" evidence="2">
    <location>
        <begin position="34"/>
        <end position="43"/>
    </location>
</feature>
<dbReference type="Proteomes" id="UP000515123">
    <property type="component" value="Linkage group 1"/>
</dbReference>
<dbReference type="GeneID" id="109707584"/>
<dbReference type="GO" id="GO:0004857">
    <property type="term" value="F:enzyme inhibitor activity"/>
    <property type="evidence" value="ECO:0007669"/>
    <property type="project" value="InterPro"/>
</dbReference>
<dbReference type="SMART" id="SM00856">
    <property type="entry name" value="PMEI"/>
    <property type="match status" value="1"/>
</dbReference>
<dbReference type="AlphaFoldDB" id="A0A6P5EM74"/>
<accession>A0A6P5EM74</accession>
<evidence type="ECO:0000256" key="2">
    <source>
        <dbReference type="SAM" id="MobiDB-lite"/>
    </source>
</evidence>
<feature type="region of interest" description="Disordered" evidence="2">
    <location>
        <begin position="30"/>
        <end position="49"/>
    </location>
</feature>
<dbReference type="PANTHER" id="PTHR31080:SF64">
    <property type="entry name" value="PLANT INVERTASE_PECTIN METHYLESTERASE INHIBITOR SUPERFAMILY PROTEIN"/>
    <property type="match status" value="1"/>
</dbReference>
<reference evidence="6" key="2">
    <citation type="submission" date="2025-08" db="UniProtKB">
        <authorList>
            <consortium name="RefSeq"/>
        </authorList>
    </citation>
    <scope>IDENTIFICATION</scope>
    <source>
        <tissue evidence="6">Leaf</tissue>
    </source>
</reference>
<dbReference type="Pfam" id="PF04043">
    <property type="entry name" value="PMEI"/>
    <property type="match status" value="1"/>
</dbReference>
<organism evidence="5 6">
    <name type="scientific">Ananas comosus</name>
    <name type="common">Pineapple</name>
    <name type="synonym">Ananas ananas</name>
    <dbReference type="NCBI Taxonomy" id="4615"/>
    <lineage>
        <taxon>Eukaryota</taxon>
        <taxon>Viridiplantae</taxon>
        <taxon>Streptophyta</taxon>
        <taxon>Embryophyta</taxon>
        <taxon>Tracheophyta</taxon>
        <taxon>Spermatophyta</taxon>
        <taxon>Magnoliopsida</taxon>
        <taxon>Liliopsida</taxon>
        <taxon>Poales</taxon>
        <taxon>Bromeliaceae</taxon>
        <taxon>Bromelioideae</taxon>
        <taxon>Ananas</taxon>
    </lineage>
</organism>